<feature type="coiled-coil region" evidence="1">
    <location>
        <begin position="220"/>
        <end position="275"/>
    </location>
</feature>
<dbReference type="KEGG" id="pmrn:116951449"/>
<organism evidence="3 4">
    <name type="scientific">Petromyzon marinus</name>
    <name type="common">Sea lamprey</name>
    <dbReference type="NCBI Taxonomy" id="7757"/>
    <lineage>
        <taxon>Eukaryota</taxon>
        <taxon>Metazoa</taxon>
        <taxon>Chordata</taxon>
        <taxon>Craniata</taxon>
        <taxon>Vertebrata</taxon>
        <taxon>Cyclostomata</taxon>
        <taxon>Hyperoartia</taxon>
        <taxon>Petromyzontiformes</taxon>
        <taxon>Petromyzontidae</taxon>
        <taxon>Petromyzon</taxon>
    </lineage>
</organism>
<keyword evidence="1" id="KW-0175">Coiled coil</keyword>
<feature type="compositionally biased region" description="Polar residues" evidence="2">
    <location>
        <begin position="436"/>
        <end position="449"/>
    </location>
</feature>
<proteinExistence type="predicted"/>
<feature type="coiled-coil region" evidence="1">
    <location>
        <begin position="322"/>
        <end position="366"/>
    </location>
</feature>
<reference evidence="4" key="1">
    <citation type="submission" date="2025-08" db="UniProtKB">
        <authorList>
            <consortium name="RefSeq"/>
        </authorList>
    </citation>
    <scope>IDENTIFICATION</scope>
    <source>
        <tissue evidence="4">Sperm</tissue>
    </source>
</reference>
<evidence type="ECO:0000313" key="4">
    <source>
        <dbReference type="RefSeq" id="XP_032825955.1"/>
    </source>
</evidence>
<protein>
    <submittedName>
        <fullName evidence="4">Nuclear mitotic apparatus protein 1-like</fullName>
    </submittedName>
</protein>
<evidence type="ECO:0000313" key="3">
    <source>
        <dbReference type="Proteomes" id="UP001318040"/>
    </source>
</evidence>
<keyword evidence="3" id="KW-1185">Reference proteome</keyword>
<sequence>MSGSKAAKTQATKVNLAPTFSKVAADSLAGIETEYIGNLQEQVYLLEMETDFLREQAKKASELQPKMTSEAERMLHKMRGMEVEAQGIHLELRRMEASVSSLRSENELLSRQLRAEQDARADDKRALLAELVAERQRRELGDREATFKEAEVSRARQEQEAALASLRSAEHSVRMLETQLAQRGEQQRATEAELSERRAQLLRSQAALGTAQEHFLSSSAVLQEQIAREYREEARTLRQQLRERELSGEQERLLRAKATEDCAALARDNAALRAQTLELSRCLELERSLRDEGASRLSSSASRLLSLQESERSGHGENLRLRQLLEDERKRALDALQQVHRLEQELSRKELSVAAARSRATELEARHASAHEASIQLRNDKALLVEHIGDLQNKLAGREKVLRQERVRSLGLDYELEATRASLDRSGTVRRGRLGASSSPTRRSVALSS</sequence>
<feature type="region of interest" description="Disordered" evidence="2">
    <location>
        <begin position="428"/>
        <end position="449"/>
    </location>
</feature>
<dbReference type="AlphaFoldDB" id="A0AAJ7TXJ4"/>
<dbReference type="Proteomes" id="UP001318040">
    <property type="component" value="Chromosome 43"/>
</dbReference>
<accession>A0AAJ7TXJ4</accession>
<gene>
    <name evidence="4" type="primary">LOC116951449</name>
</gene>
<name>A0AAJ7TXJ4_PETMA</name>
<evidence type="ECO:0000256" key="2">
    <source>
        <dbReference type="SAM" id="MobiDB-lite"/>
    </source>
</evidence>
<dbReference type="RefSeq" id="XP_032825955.1">
    <property type="nucleotide sequence ID" value="XM_032970064.1"/>
</dbReference>
<evidence type="ECO:0000256" key="1">
    <source>
        <dbReference type="SAM" id="Coils"/>
    </source>
</evidence>
<feature type="coiled-coil region" evidence="1">
    <location>
        <begin position="92"/>
        <end position="119"/>
    </location>
</feature>
<dbReference type="GeneID" id="116951449"/>